<proteinExistence type="predicted"/>
<reference evidence="2 3" key="2">
    <citation type="submission" date="2024-07" db="EMBL/GenBank/DDBJ databases">
        <authorList>
            <person name="Akdeniz Z."/>
        </authorList>
    </citation>
    <scope>NUCLEOTIDE SEQUENCE [LARGE SCALE GENOMIC DNA]</scope>
</reference>
<evidence type="ECO:0000313" key="3">
    <source>
        <dbReference type="Proteomes" id="UP001642409"/>
    </source>
</evidence>
<sequence length="131" mass="15356">MTSFKVNCSILIEQTFKRIPTSTLLLVYEDQRAFLQFEGFNRELVKQSTYQKFGEQLSIYEYVHLQYMVSFQSQFDISQFIALSGFHAYSEQSAQVEQLSVNIEDLIEIIQHEGFSEYVDSVERVLLSLMK</sequence>
<gene>
    <name evidence="1" type="ORF">HINF_LOCUS54946</name>
    <name evidence="2" type="ORF">HINF_LOCUS72972</name>
</gene>
<dbReference type="EMBL" id="CAXDID020000588">
    <property type="protein sequence ID" value="CAL6104831.1"/>
    <property type="molecule type" value="Genomic_DNA"/>
</dbReference>
<keyword evidence="3" id="KW-1185">Reference proteome</keyword>
<dbReference type="AlphaFoldDB" id="A0AA86UWD6"/>
<accession>A0AA86UWD6</accession>
<dbReference type="Proteomes" id="UP001642409">
    <property type="component" value="Unassembled WGS sequence"/>
</dbReference>
<evidence type="ECO:0000313" key="2">
    <source>
        <dbReference type="EMBL" id="CAL6104831.1"/>
    </source>
</evidence>
<protein>
    <submittedName>
        <fullName evidence="2">Hypothetical_protein</fullName>
    </submittedName>
</protein>
<reference evidence="1" key="1">
    <citation type="submission" date="2023-06" db="EMBL/GenBank/DDBJ databases">
        <authorList>
            <person name="Kurt Z."/>
        </authorList>
    </citation>
    <scope>NUCLEOTIDE SEQUENCE</scope>
</reference>
<name>A0AA86UWD6_9EUKA</name>
<dbReference type="EMBL" id="CATOUU010001019">
    <property type="protein sequence ID" value="CAI9967301.1"/>
    <property type="molecule type" value="Genomic_DNA"/>
</dbReference>
<organism evidence="1">
    <name type="scientific">Hexamita inflata</name>
    <dbReference type="NCBI Taxonomy" id="28002"/>
    <lineage>
        <taxon>Eukaryota</taxon>
        <taxon>Metamonada</taxon>
        <taxon>Diplomonadida</taxon>
        <taxon>Hexamitidae</taxon>
        <taxon>Hexamitinae</taxon>
        <taxon>Hexamita</taxon>
    </lineage>
</organism>
<comment type="caution">
    <text evidence="1">The sequence shown here is derived from an EMBL/GenBank/DDBJ whole genome shotgun (WGS) entry which is preliminary data.</text>
</comment>
<evidence type="ECO:0000313" key="1">
    <source>
        <dbReference type="EMBL" id="CAI9967301.1"/>
    </source>
</evidence>